<evidence type="ECO:0000256" key="3">
    <source>
        <dbReference type="ARBA" id="ARBA00022741"/>
    </source>
</evidence>
<comment type="activity regulation">
    <text evidence="9">Activated by a monovalent cation that binds near, but not in, the active site. The most likely occupant of the site in vivo is potassium. Ion binding induces a conformational change that may alter substrate affinity.</text>
</comment>
<comment type="catalytic activity">
    <reaction evidence="9">
        <text>D-ribose + ATP = D-ribose 5-phosphate + ADP + H(+)</text>
        <dbReference type="Rhea" id="RHEA:13697"/>
        <dbReference type="ChEBI" id="CHEBI:15378"/>
        <dbReference type="ChEBI" id="CHEBI:30616"/>
        <dbReference type="ChEBI" id="CHEBI:47013"/>
        <dbReference type="ChEBI" id="CHEBI:78346"/>
        <dbReference type="ChEBI" id="CHEBI:456216"/>
        <dbReference type="EC" id="2.7.1.15"/>
    </reaction>
</comment>
<comment type="subunit">
    <text evidence="9">Homodimer.</text>
</comment>
<evidence type="ECO:0000256" key="9">
    <source>
        <dbReference type="HAMAP-Rule" id="MF_01987"/>
    </source>
</evidence>
<accession>A0ABY4CDN5</accession>
<evidence type="ECO:0000256" key="7">
    <source>
        <dbReference type="ARBA" id="ARBA00022958"/>
    </source>
</evidence>
<dbReference type="InterPro" id="IPR011611">
    <property type="entry name" value="PfkB_dom"/>
</dbReference>
<feature type="binding site" evidence="9">
    <location>
        <position position="281"/>
    </location>
    <ligand>
        <name>K(+)</name>
        <dbReference type="ChEBI" id="CHEBI:29103"/>
    </ligand>
</feature>
<feature type="domain" description="Carbohydrate kinase PfkB" evidence="10">
    <location>
        <begin position="8"/>
        <end position="289"/>
    </location>
</feature>
<dbReference type="InterPro" id="IPR029056">
    <property type="entry name" value="Ribokinase-like"/>
</dbReference>
<dbReference type="Gene3D" id="3.40.1190.20">
    <property type="match status" value="1"/>
</dbReference>
<evidence type="ECO:0000313" key="12">
    <source>
        <dbReference type="Proteomes" id="UP000830167"/>
    </source>
</evidence>
<dbReference type="PRINTS" id="PR00990">
    <property type="entry name" value="RIBOKINASE"/>
</dbReference>
<evidence type="ECO:0000256" key="6">
    <source>
        <dbReference type="ARBA" id="ARBA00022842"/>
    </source>
</evidence>
<evidence type="ECO:0000256" key="4">
    <source>
        <dbReference type="ARBA" id="ARBA00022777"/>
    </source>
</evidence>
<comment type="caution">
    <text evidence="9">Lacks conserved residue(s) required for the propagation of feature annotation.</text>
</comment>
<keyword evidence="7 9" id="KW-0630">Potassium</keyword>
<dbReference type="EMBL" id="CP089291">
    <property type="protein sequence ID" value="UOF88648.1"/>
    <property type="molecule type" value="Genomic_DNA"/>
</dbReference>
<feature type="binding site" evidence="9">
    <location>
        <position position="278"/>
    </location>
    <ligand>
        <name>K(+)</name>
        <dbReference type="ChEBI" id="CHEBI:29103"/>
    </ligand>
</feature>
<keyword evidence="9" id="KW-0963">Cytoplasm</keyword>
<dbReference type="HAMAP" id="MF_01987">
    <property type="entry name" value="Ribokinase"/>
    <property type="match status" value="1"/>
</dbReference>
<reference evidence="11" key="1">
    <citation type="submission" date="2021-12" db="EMBL/GenBank/DDBJ databases">
        <title>Alicyclobacillaceae gen. nov., sp. nov., isolated from chalcocite enrichment system.</title>
        <authorList>
            <person name="Jiang Z."/>
        </authorList>
    </citation>
    <scope>NUCLEOTIDE SEQUENCE</scope>
    <source>
        <strain evidence="11">MYW30-H2</strain>
    </source>
</reference>
<feature type="binding site" evidence="9">
    <location>
        <position position="272"/>
    </location>
    <ligand>
        <name>ATP</name>
        <dbReference type="ChEBI" id="CHEBI:30616"/>
    </ligand>
</feature>
<feature type="binding site" evidence="9">
    <location>
        <position position="283"/>
    </location>
    <ligand>
        <name>K(+)</name>
        <dbReference type="ChEBI" id="CHEBI:29103"/>
    </ligand>
</feature>
<feature type="binding site" evidence="9">
    <location>
        <position position="287"/>
    </location>
    <ligand>
        <name>K(+)</name>
        <dbReference type="ChEBI" id="CHEBI:29103"/>
    </ligand>
</feature>
<comment type="cofactor">
    <cofactor evidence="9">
        <name>Mg(2+)</name>
        <dbReference type="ChEBI" id="CHEBI:18420"/>
    </cofactor>
    <text evidence="9">Requires a divalent cation, most likely magnesium in vivo, as an electrophilic catalyst to aid phosphoryl group transfer. It is the chelate of the metal and the nucleotide that is the actual substrate.</text>
</comment>
<feature type="binding site" evidence="9">
    <location>
        <begin position="43"/>
        <end position="47"/>
    </location>
    <ligand>
        <name>substrate</name>
    </ligand>
</feature>
<evidence type="ECO:0000256" key="5">
    <source>
        <dbReference type="ARBA" id="ARBA00022840"/>
    </source>
</evidence>
<feature type="binding site" evidence="9">
    <location>
        <position position="242"/>
    </location>
    <ligand>
        <name>K(+)</name>
        <dbReference type="ChEBI" id="CHEBI:29103"/>
    </ligand>
</feature>
<dbReference type="EC" id="2.7.1.15" evidence="9"/>
<dbReference type="InterPro" id="IPR011877">
    <property type="entry name" value="Ribokinase"/>
</dbReference>
<proteinExistence type="inferred from homology"/>
<evidence type="ECO:0000256" key="1">
    <source>
        <dbReference type="ARBA" id="ARBA00022679"/>
    </source>
</evidence>
<comment type="similarity">
    <text evidence="9">Belongs to the carbohydrate kinase PfkB family. Ribokinase subfamily.</text>
</comment>
<keyword evidence="8 9" id="KW-0119">Carbohydrate metabolism</keyword>
<gene>
    <name evidence="9" type="primary">rbsK</name>
    <name evidence="11" type="ORF">LSG31_11850</name>
</gene>
<keyword evidence="3 9" id="KW-0547">Nucleotide-binding</keyword>
<keyword evidence="12" id="KW-1185">Reference proteome</keyword>
<protein>
    <recommendedName>
        <fullName evidence="9">Ribokinase</fullName>
        <shortName evidence="9">RK</shortName>
        <ecNumber evidence="9">2.7.1.15</ecNumber>
    </recommendedName>
</protein>
<dbReference type="PANTHER" id="PTHR10584:SF166">
    <property type="entry name" value="RIBOKINASE"/>
    <property type="match status" value="1"/>
</dbReference>
<keyword evidence="1 9" id="KW-0808">Transferase</keyword>
<name>A0ABY4CDN5_9BACL</name>
<dbReference type="Pfam" id="PF00294">
    <property type="entry name" value="PfkB"/>
    <property type="match status" value="1"/>
</dbReference>
<feature type="binding site" evidence="9">
    <location>
        <begin position="216"/>
        <end position="221"/>
    </location>
    <ligand>
        <name>ATP</name>
        <dbReference type="ChEBI" id="CHEBI:30616"/>
    </ligand>
</feature>
<feature type="binding site" evidence="9">
    <location>
        <begin position="247"/>
        <end position="248"/>
    </location>
    <ligand>
        <name>ATP</name>
        <dbReference type="ChEBI" id="CHEBI:30616"/>
    </ligand>
</feature>
<evidence type="ECO:0000259" key="10">
    <source>
        <dbReference type="Pfam" id="PF00294"/>
    </source>
</evidence>
<feature type="binding site" evidence="9">
    <location>
        <position position="188"/>
    </location>
    <ligand>
        <name>ATP</name>
        <dbReference type="ChEBI" id="CHEBI:30616"/>
    </ligand>
</feature>
<dbReference type="CDD" id="cd01174">
    <property type="entry name" value="ribokinase"/>
    <property type="match status" value="1"/>
</dbReference>
<keyword evidence="6 9" id="KW-0460">Magnesium</keyword>
<evidence type="ECO:0000256" key="2">
    <source>
        <dbReference type="ARBA" id="ARBA00022723"/>
    </source>
</evidence>
<feature type="binding site" evidence="9">
    <location>
        <position position="248"/>
    </location>
    <ligand>
        <name>substrate</name>
    </ligand>
</feature>
<comment type="pathway">
    <text evidence="9">Carbohydrate metabolism; D-ribose degradation; D-ribose 5-phosphate from beta-D-ribopyranose: step 2/2.</text>
</comment>
<comment type="subcellular location">
    <subcellularLocation>
        <location evidence="9">Cytoplasm</location>
    </subcellularLocation>
</comment>
<evidence type="ECO:0000313" key="11">
    <source>
        <dbReference type="EMBL" id="UOF88648.1"/>
    </source>
</evidence>
<organism evidence="11 12">
    <name type="scientific">Fodinisporobacter ferrooxydans</name>
    <dbReference type="NCBI Taxonomy" id="2901836"/>
    <lineage>
        <taxon>Bacteria</taxon>
        <taxon>Bacillati</taxon>
        <taxon>Bacillota</taxon>
        <taxon>Bacilli</taxon>
        <taxon>Bacillales</taxon>
        <taxon>Alicyclobacillaceae</taxon>
        <taxon>Fodinisporobacter</taxon>
    </lineage>
</organism>
<feature type="active site" description="Proton acceptor" evidence="9">
    <location>
        <position position="248"/>
    </location>
</feature>
<feature type="binding site" evidence="9">
    <location>
        <position position="144"/>
    </location>
    <ligand>
        <name>substrate</name>
    </ligand>
</feature>
<keyword evidence="2 9" id="KW-0479">Metal-binding</keyword>
<keyword evidence="5 9" id="KW-0067">ATP-binding</keyword>
<feature type="binding site" evidence="9">
    <location>
        <begin position="15"/>
        <end position="17"/>
    </location>
    <ligand>
        <name>substrate</name>
    </ligand>
</feature>
<feature type="binding site" evidence="9">
    <location>
        <position position="244"/>
    </location>
    <ligand>
        <name>K(+)</name>
        <dbReference type="ChEBI" id="CHEBI:29103"/>
    </ligand>
</feature>
<dbReference type="Proteomes" id="UP000830167">
    <property type="component" value="Chromosome"/>
</dbReference>
<evidence type="ECO:0000256" key="8">
    <source>
        <dbReference type="ARBA" id="ARBA00023277"/>
    </source>
</evidence>
<sequence length="302" mass="31968">MAAKKPVITVAGSLNMDLTAYVETLPQPGQTLSSKKFVVSPGGKGANQAVAASRLGAVVSMYGCIGMDSYGQQLVQSLQQSEVLVENVASVEENTGLALILVEDSSENEIVVVPGANHGFTTDVWRQMDHSFLKRSDTLLLQHEIPMETLEQIARDAHHAGVRAILNPAPARKLSADLLACIEILIPNQTELAQIQADGFSMNDLFSLGIQAILETRGKDGVFIYTKHDTQHVEGLTVDAIDAVGAGDTFVAAFAVAYSAGADVLKAARYANCAAALSTTRSGAQASFPYAEEITNLGVSYS</sequence>
<dbReference type="RefSeq" id="WP_347435324.1">
    <property type="nucleotide sequence ID" value="NZ_CP089291.1"/>
</dbReference>
<keyword evidence="4 9" id="KW-0418">Kinase</keyword>
<comment type="function">
    <text evidence="9">Catalyzes the phosphorylation of ribose at O-5 in a reaction requiring ATP and magnesium. The resulting D-ribose-5-phosphate can then be used either for sythesis of nucleotides, histidine, and tryptophan, or as a component of the pentose phosphate pathway.</text>
</comment>
<dbReference type="SUPFAM" id="SSF53613">
    <property type="entry name" value="Ribokinase-like"/>
    <property type="match status" value="1"/>
</dbReference>
<dbReference type="PANTHER" id="PTHR10584">
    <property type="entry name" value="SUGAR KINASE"/>
    <property type="match status" value="1"/>
</dbReference>
<dbReference type="InterPro" id="IPR002139">
    <property type="entry name" value="Ribo/fructo_kinase"/>
</dbReference>